<feature type="region of interest" description="Disordered" evidence="1">
    <location>
        <begin position="307"/>
        <end position="336"/>
    </location>
</feature>
<dbReference type="AlphaFoldDB" id="A0AAU9RMP4"/>
<name>A0AAU9RMP4_THLAR</name>
<keyword evidence="3" id="KW-1185">Reference proteome</keyword>
<gene>
    <name evidence="2" type="ORF">TAV2_LOCUS5227</name>
</gene>
<dbReference type="EMBL" id="OU466858">
    <property type="protein sequence ID" value="CAH2046633.1"/>
    <property type="molecule type" value="Genomic_DNA"/>
</dbReference>
<reference evidence="2 3" key="1">
    <citation type="submission" date="2022-03" db="EMBL/GenBank/DDBJ databases">
        <authorList>
            <person name="Nunn A."/>
            <person name="Chopra R."/>
            <person name="Nunn A."/>
            <person name="Contreras Garrido A."/>
        </authorList>
    </citation>
    <scope>NUCLEOTIDE SEQUENCE [LARGE SCALE GENOMIC DNA]</scope>
</reference>
<evidence type="ECO:0000313" key="3">
    <source>
        <dbReference type="Proteomes" id="UP000836841"/>
    </source>
</evidence>
<dbReference type="PANTHER" id="PTHR48435">
    <property type="entry name" value="POLYPROTEIN"/>
    <property type="match status" value="1"/>
</dbReference>
<feature type="compositionally biased region" description="Polar residues" evidence="1">
    <location>
        <begin position="378"/>
        <end position="397"/>
    </location>
</feature>
<accession>A0AAU9RMP4</accession>
<dbReference type="Proteomes" id="UP000836841">
    <property type="component" value="Chromosome 2"/>
</dbReference>
<feature type="region of interest" description="Disordered" evidence="1">
    <location>
        <begin position="378"/>
        <end position="467"/>
    </location>
</feature>
<organism evidence="2 3">
    <name type="scientific">Thlaspi arvense</name>
    <name type="common">Field penny-cress</name>
    <dbReference type="NCBI Taxonomy" id="13288"/>
    <lineage>
        <taxon>Eukaryota</taxon>
        <taxon>Viridiplantae</taxon>
        <taxon>Streptophyta</taxon>
        <taxon>Embryophyta</taxon>
        <taxon>Tracheophyta</taxon>
        <taxon>Spermatophyta</taxon>
        <taxon>Magnoliopsida</taxon>
        <taxon>eudicotyledons</taxon>
        <taxon>Gunneridae</taxon>
        <taxon>Pentapetalae</taxon>
        <taxon>rosids</taxon>
        <taxon>malvids</taxon>
        <taxon>Brassicales</taxon>
        <taxon>Brassicaceae</taxon>
        <taxon>Thlaspideae</taxon>
        <taxon>Thlaspi</taxon>
    </lineage>
</organism>
<feature type="non-terminal residue" evidence="2">
    <location>
        <position position="467"/>
    </location>
</feature>
<protein>
    <submittedName>
        <fullName evidence="2">Uncharacterized protein</fullName>
    </submittedName>
</protein>
<dbReference type="InterPro" id="IPR053098">
    <property type="entry name" value="Petuviruses_polyprotein"/>
</dbReference>
<feature type="compositionally biased region" description="Polar residues" evidence="1">
    <location>
        <begin position="307"/>
        <end position="317"/>
    </location>
</feature>
<sequence length="467" mass="53516">ISRDELLCRLPESWVTSYEKRHQATQTLVQTSEVSFHSRNDGTTEIKFEKPRSSSFRKQLPFKAGALQPLSFGQDGSVVYPFKDENGHQYFDVCSCTACTEEIRRRRRKKKDPLYKRYLEGDPTVGPLGDDKYDFIIQYSEKREEPQILMMQANNFPLPEDFSKDGITHSPKILMRAVLNWQTENSLAQNQLLITINQKVDQPTDGYNKRLISLQNSIMEIYGRFNNLHQEMTAMAQHMMVNTSNFRSKEAETASLKNQLKDLQRYLESMIHNQSQADTFFNPLGKPRPKPSLPGFLSSDEAFTSRYGTPSASNFKTKPTRAKPRRQKESEFLVNSTTRPTLISSLSHKSIEDSKKKEKDIGIIEFSMSNLLDTIGQTSRETAPRRQNQAPQVSSTHPIEMISHFSDTSSNSYDDSSDKESFPKQFAIGEGSTAPKREPNINEVFSSDEEMSYTRPRNQEIPPKQFT</sequence>
<proteinExistence type="predicted"/>
<dbReference type="PANTHER" id="PTHR48435:SF1">
    <property type="entry name" value="POLYPROTEIN"/>
    <property type="match status" value="1"/>
</dbReference>
<evidence type="ECO:0000313" key="2">
    <source>
        <dbReference type="EMBL" id="CAH2046633.1"/>
    </source>
</evidence>
<evidence type="ECO:0000256" key="1">
    <source>
        <dbReference type="SAM" id="MobiDB-lite"/>
    </source>
</evidence>